<evidence type="ECO:0000256" key="1">
    <source>
        <dbReference type="SAM" id="MobiDB-lite"/>
    </source>
</evidence>
<dbReference type="EMBL" id="CP049257">
    <property type="protein sequence ID" value="QIG45020.1"/>
    <property type="molecule type" value="Genomic_DNA"/>
</dbReference>
<accession>A0A6G6WIY4</accession>
<gene>
    <name evidence="3" type="ORF">G5V58_21610</name>
</gene>
<feature type="region of interest" description="Disordered" evidence="1">
    <location>
        <begin position="25"/>
        <end position="67"/>
    </location>
</feature>
<proteinExistence type="predicted"/>
<keyword evidence="2" id="KW-0732">Signal</keyword>
<feature type="chain" id="PRO_5026083350" description="DUF1795 domain-containing protein" evidence="2">
    <location>
        <begin position="24"/>
        <end position="211"/>
    </location>
</feature>
<name>A0A6G6WIY4_9ACTN</name>
<sequence length="211" mass="21340">MIQTVRRLAGPALVATLALGAAACGGGSDDSANTGASTGASADPTPSATGSSEPASSPPTTPSETVAAAAGPELAQTVVAVKAPTGWEPDSAPAEFSSAARGPGRSDSLLLIDNASLAGPDATIDDLYASFVSLNKGDKRLTYERLPDLDLQGTPASYVHSTRKGTKSEDYVVTAVRSGRVVSLTFTLDPGTLAQDPQLVESVLATLRWLG</sequence>
<evidence type="ECO:0000313" key="4">
    <source>
        <dbReference type="Proteomes" id="UP000502996"/>
    </source>
</evidence>
<keyword evidence="4" id="KW-1185">Reference proteome</keyword>
<dbReference type="KEGG" id="nano:G5V58_21610"/>
<dbReference type="AlphaFoldDB" id="A0A6G6WIY4"/>
<dbReference type="Proteomes" id="UP000502996">
    <property type="component" value="Chromosome"/>
</dbReference>
<organism evidence="3 4">
    <name type="scientific">Nocardioides anomalus</name>
    <dbReference type="NCBI Taxonomy" id="2712223"/>
    <lineage>
        <taxon>Bacteria</taxon>
        <taxon>Bacillati</taxon>
        <taxon>Actinomycetota</taxon>
        <taxon>Actinomycetes</taxon>
        <taxon>Propionibacteriales</taxon>
        <taxon>Nocardioidaceae</taxon>
        <taxon>Nocardioides</taxon>
    </lineage>
</organism>
<protein>
    <recommendedName>
        <fullName evidence="5">DUF1795 domain-containing protein</fullName>
    </recommendedName>
</protein>
<feature type="signal peptide" evidence="2">
    <location>
        <begin position="1"/>
        <end position="23"/>
    </location>
</feature>
<evidence type="ECO:0008006" key="5">
    <source>
        <dbReference type="Google" id="ProtNLM"/>
    </source>
</evidence>
<reference evidence="3 4" key="1">
    <citation type="submission" date="2020-02" db="EMBL/GenBank/DDBJ databases">
        <title>Full genome sequence of Nocardioides sp. R-3366.</title>
        <authorList>
            <person name="Im W.-T."/>
        </authorList>
    </citation>
    <scope>NUCLEOTIDE SEQUENCE [LARGE SCALE GENOMIC DNA]</scope>
    <source>
        <strain evidence="3 4">R-3366</strain>
    </source>
</reference>
<feature type="compositionally biased region" description="Low complexity" evidence="1">
    <location>
        <begin position="31"/>
        <end position="55"/>
    </location>
</feature>
<dbReference type="RefSeq" id="WP_165237165.1">
    <property type="nucleotide sequence ID" value="NZ_CP049257.1"/>
</dbReference>
<evidence type="ECO:0000256" key="2">
    <source>
        <dbReference type="SAM" id="SignalP"/>
    </source>
</evidence>
<evidence type="ECO:0000313" key="3">
    <source>
        <dbReference type="EMBL" id="QIG45020.1"/>
    </source>
</evidence>
<dbReference type="PROSITE" id="PS51257">
    <property type="entry name" value="PROKAR_LIPOPROTEIN"/>
    <property type="match status" value="1"/>
</dbReference>